<name>A0ACC2P2T7_9HYME</name>
<reference evidence="1" key="1">
    <citation type="submission" date="2023-04" db="EMBL/GenBank/DDBJ databases">
        <title>A chromosome-level genome assembly of the parasitoid wasp Eretmocerus hayati.</title>
        <authorList>
            <person name="Zhong Y."/>
            <person name="Liu S."/>
            <person name="Liu Y."/>
        </authorList>
    </citation>
    <scope>NUCLEOTIDE SEQUENCE</scope>
    <source>
        <strain evidence="1">ZJU_SS_LIU_2023</strain>
    </source>
</reference>
<keyword evidence="2" id="KW-1185">Reference proteome</keyword>
<evidence type="ECO:0000313" key="1">
    <source>
        <dbReference type="EMBL" id="KAJ8677783.1"/>
    </source>
</evidence>
<comment type="caution">
    <text evidence="1">The sequence shown here is derived from an EMBL/GenBank/DDBJ whole genome shotgun (WGS) entry which is preliminary data.</text>
</comment>
<evidence type="ECO:0000313" key="2">
    <source>
        <dbReference type="Proteomes" id="UP001239111"/>
    </source>
</evidence>
<accession>A0ACC2P2T7</accession>
<gene>
    <name evidence="1" type="ORF">QAD02_013570</name>
</gene>
<organism evidence="1 2">
    <name type="scientific">Eretmocerus hayati</name>
    <dbReference type="NCBI Taxonomy" id="131215"/>
    <lineage>
        <taxon>Eukaryota</taxon>
        <taxon>Metazoa</taxon>
        <taxon>Ecdysozoa</taxon>
        <taxon>Arthropoda</taxon>
        <taxon>Hexapoda</taxon>
        <taxon>Insecta</taxon>
        <taxon>Pterygota</taxon>
        <taxon>Neoptera</taxon>
        <taxon>Endopterygota</taxon>
        <taxon>Hymenoptera</taxon>
        <taxon>Apocrita</taxon>
        <taxon>Proctotrupomorpha</taxon>
        <taxon>Chalcidoidea</taxon>
        <taxon>Aphelinidae</taxon>
        <taxon>Aphelininae</taxon>
        <taxon>Eretmocerus</taxon>
    </lineage>
</organism>
<dbReference type="EMBL" id="CM056742">
    <property type="protein sequence ID" value="KAJ8677783.1"/>
    <property type="molecule type" value="Genomic_DNA"/>
</dbReference>
<proteinExistence type="predicted"/>
<dbReference type="Proteomes" id="UP001239111">
    <property type="component" value="Chromosome 2"/>
</dbReference>
<sequence length="605" mass="68239">MIIDANANARATGSGAVVERLIASGRSTDENTDANKSDSQTAKSLANSTGRKPKTYTRRGRPSGPLHLRNTARTIRTRSYTKNVDALSAAREADQTMTGPISEETRRAVWRSLDQAAATMAVGPSEIDADLDDIQSKAGASLDTGAFSVQRETLGVLTELHSRSKMLKRRVDAQDDRLQWLGDAQIIIHESTNANSVRLDTHQESLIQAPNDIIWLSENLCESKTETVRLAGETQYAIKLSEANDTVTKQLYEKSQKLEEQITRDRVDISEMDPRSSMQTGSSRSGIVPRFKLDLRIFSGTRSDRPARFLRELGNYVTVLQCDAETTMIALAQALKGQAVAGPAGIREHPLGNVVDSSSPEEYREKGQQGVEPFFRTLAGNNHKSWAKWVPFIQKTMNEVSHESTEYTPAELHLGQPPTRFWAKWVIPPELKGISYEEKLIFASQNLTRKGAKRAKKHNELKPFTSFSMGQEVLMPNSSDQAKTKEATVEEQAYFLEAWEKELWSITAVIIEELQKTKHERAGMYKMLAYCCRRVGKSHRRASALREENFDLRRSIFNVEKLVSEIKVQQEKERKIRRRHDEVIVALLCERFARLTMENLYPDVE</sequence>
<protein>
    <submittedName>
        <fullName evidence="1">Uncharacterized protein</fullName>
    </submittedName>
</protein>